<dbReference type="KEGG" id="crq:GCK72_008471"/>
<feature type="signal peptide" evidence="1">
    <location>
        <begin position="1"/>
        <end position="21"/>
    </location>
</feature>
<dbReference type="OrthoDB" id="5907426at2759"/>
<dbReference type="HOGENOM" id="CLU_098406_0_0_1"/>
<dbReference type="RefSeq" id="XP_003098937.2">
    <property type="nucleotide sequence ID" value="XM_003098889.2"/>
</dbReference>
<evidence type="ECO:0000256" key="1">
    <source>
        <dbReference type="SAM" id="SignalP"/>
    </source>
</evidence>
<accession>E3MY35</accession>
<feature type="chain" id="PRO_5003175703" evidence="1">
    <location>
        <begin position="22"/>
        <end position="203"/>
    </location>
</feature>
<dbReference type="eggNOG" id="ENOG502TI85">
    <property type="taxonomic scope" value="Eukaryota"/>
</dbReference>
<gene>
    <name evidence="2" type="ORF">CRE_29366</name>
</gene>
<dbReference type="EMBL" id="DS268494">
    <property type="protein sequence ID" value="EFP11854.1"/>
    <property type="molecule type" value="Genomic_DNA"/>
</dbReference>
<name>E3MY35_CAERE</name>
<reference evidence="2" key="1">
    <citation type="submission" date="2007-07" db="EMBL/GenBank/DDBJ databases">
        <title>PCAP assembly of the Caenorhabditis remanei genome.</title>
        <authorList>
            <consortium name="The Caenorhabditis remanei Sequencing Consortium"/>
            <person name="Wilson R.K."/>
        </authorList>
    </citation>
    <scope>NUCLEOTIDE SEQUENCE [LARGE SCALE GENOMIC DNA]</scope>
    <source>
        <strain evidence="2">PB4641</strain>
    </source>
</reference>
<dbReference type="AlphaFoldDB" id="E3MY35"/>
<protein>
    <submittedName>
        <fullName evidence="2">Uncharacterized protein</fullName>
    </submittedName>
</protein>
<keyword evidence="1" id="KW-0732">Signal</keyword>
<sequence>MSTTLFLCLFSTTYFYTEISAFVHSLETTPIPSTSPFINIELDKISNAFLTTEEHERLAGKVFKHRMAEFINRIVLNETQTIIGLSELRSALGFAPSEVWKKRQPPSEEEVDAAPTVEAYYMLKEPISKHQRSNQDEFLPELIPLAVTFLDERFPGIRKVYRRYLEEKFRSLGGKIDKKGVDYMIYEFARIQTRVGHATFLLT</sequence>
<dbReference type="InParanoid" id="E3MY35"/>
<keyword evidence="3" id="KW-1185">Reference proteome</keyword>
<dbReference type="CTD" id="9816938"/>
<evidence type="ECO:0000313" key="3">
    <source>
        <dbReference type="Proteomes" id="UP000008281"/>
    </source>
</evidence>
<evidence type="ECO:0000313" key="2">
    <source>
        <dbReference type="EMBL" id="EFP11854.1"/>
    </source>
</evidence>
<organism evidence="3">
    <name type="scientific">Caenorhabditis remanei</name>
    <name type="common">Caenorhabditis vulgaris</name>
    <dbReference type="NCBI Taxonomy" id="31234"/>
    <lineage>
        <taxon>Eukaryota</taxon>
        <taxon>Metazoa</taxon>
        <taxon>Ecdysozoa</taxon>
        <taxon>Nematoda</taxon>
        <taxon>Chromadorea</taxon>
        <taxon>Rhabditida</taxon>
        <taxon>Rhabditina</taxon>
        <taxon>Rhabditomorpha</taxon>
        <taxon>Rhabditoidea</taxon>
        <taxon>Rhabditidae</taxon>
        <taxon>Peloderinae</taxon>
        <taxon>Caenorhabditis</taxon>
    </lineage>
</organism>
<dbReference type="Proteomes" id="UP000008281">
    <property type="component" value="Unassembled WGS sequence"/>
</dbReference>
<dbReference type="GeneID" id="9816938"/>
<proteinExistence type="predicted"/>